<feature type="transmembrane region" description="Helical" evidence="5">
    <location>
        <begin position="12"/>
        <end position="32"/>
    </location>
</feature>
<evidence type="ECO:0000256" key="3">
    <source>
        <dbReference type="ARBA" id="ARBA00023004"/>
    </source>
</evidence>
<evidence type="ECO:0000256" key="5">
    <source>
        <dbReference type="SAM" id="Phobius"/>
    </source>
</evidence>
<reference evidence="7 8" key="1">
    <citation type="submission" date="2010-12" db="EMBL/GenBank/DDBJ databases">
        <authorList>
            <person name="Muzny D."/>
            <person name="Qin X."/>
            <person name="Deng J."/>
            <person name="Jiang H."/>
            <person name="Liu Y."/>
            <person name="Qu J."/>
            <person name="Song X.-Z."/>
            <person name="Zhang L."/>
            <person name="Thornton R."/>
            <person name="Coyle M."/>
            <person name="Francisco L."/>
            <person name="Jackson L."/>
            <person name="Javaid M."/>
            <person name="Korchina V."/>
            <person name="Kovar C."/>
            <person name="Mata R."/>
            <person name="Mathew T."/>
            <person name="Ngo R."/>
            <person name="Nguyen L."/>
            <person name="Nguyen N."/>
            <person name="Okwuonu G."/>
            <person name="Ongeri F."/>
            <person name="Pham C."/>
            <person name="Simmons D."/>
            <person name="Wilczek-Boney K."/>
            <person name="Hale W."/>
            <person name="Jakkamsetti A."/>
            <person name="Pham P."/>
            <person name="Ruth R."/>
            <person name="San Lucas F."/>
            <person name="Warren J."/>
            <person name="Zhang J."/>
            <person name="Zhao Z."/>
            <person name="Zhou C."/>
            <person name="Zhu D."/>
            <person name="Lee S."/>
            <person name="Bess C."/>
            <person name="Blankenburg K."/>
            <person name="Forbes L."/>
            <person name="Fu Q."/>
            <person name="Gubbala S."/>
            <person name="Hirani K."/>
            <person name="Jayaseelan J.C."/>
            <person name="Lara F."/>
            <person name="Munidasa M."/>
            <person name="Palculict T."/>
            <person name="Patil S."/>
            <person name="Pu L.-L."/>
            <person name="Saada N."/>
            <person name="Tang L."/>
            <person name="Weissenberger G."/>
            <person name="Zhu Y."/>
            <person name="Hemphill L."/>
            <person name="Shang Y."/>
            <person name="Youmans B."/>
            <person name="Ayvaz T."/>
            <person name="Ross M."/>
            <person name="Santibanez J."/>
            <person name="Aqrawi P."/>
            <person name="Gross S."/>
            <person name="Joshi V."/>
            <person name="Fowler G."/>
            <person name="Nazareth L."/>
            <person name="Reid J."/>
            <person name="Worley K."/>
            <person name="Petrosino J."/>
            <person name="Highlander S."/>
            <person name="Gibbs R."/>
        </authorList>
    </citation>
    <scope>NUCLEOTIDE SEQUENCE [LARGE SCALE GENOMIC DNA]</scope>
    <source>
        <strain evidence="7 8">ATCC 51599</strain>
    </source>
</reference>
<proteinExistence type="predicted"/>
<gene>
    <name evidence="7" type="ORF">HMPREF0551_1243</name>
</gene>
<dbReference type="RefSeq" id="WP_005673498.1">
    <property type="nucleotide sequence ID" value="NZ_CP146288.1"/>
</dbReference>
<evidence type="ECO:0000256" key="4">
    <source>
        <dbReference type="PROSITE-ProRule" id="PRU00433"/>
    </source>
</evidence>
<keyword evidence="3 4" id="KW-0408">Iron</keyword>
<evidence type="ECO:0000256" key="2">
    <source>
        <dbReference type="ARBA" id="ARBA00022723"/>
    </source>
</evidence>
<dbReference type="InterPro" id="IPR036909">
    <property type="entry name" value="Cyt_c-like_dom_sf"/>
</dbReference>
<feature type="domain" description="Cytochrome c" evidence="6">
    <location>
        <begin position="47"/>
        <end position="156"/>
    </location>
</feature>
<protein>
    <submittedName>
        <fullName evidence="7">Cytochrome C</fullName>
    </submittedName>
</protein>
<keyword evidence="1 4" id="KW-0349">Heme</keyword>
<dbReference type="InterPro" id="IPR009056">
    <property type="entry name" value="Cyt_c-like_dom"/>
</dbReference>
<dbReference type="eggNOG" id="COG3005">
    <property type="taxonomic scope" value="Bacteria"/>
</dbReference>
<keyword evidence="5" id="KW-0472">Membrane</keyword>
<dbReference type="GO" id="GO:0009055">
    <property type="term" value="F:electron transfer activity"/>
    <property type="evidence" value="ECO:0007669"/>
    <property type="project" value="InterPro"/>
</dbReference>
<keyword evidence="5" id="KW-1133">Transmembrane helix</keyword>
<dbReference type="PANTHER" id="PTHR35008:SF8">
    <property type="entry name" value="ALCOHOL DEHYDROGENASE CYTOCHROME C SUBUNIT"/>
    <property type="match status" value="1"/>
</dbReference>
<name>E7RX30_9BURK</name>
<dbReference type="Pfam" id="PF00034">
    <property type="entry name" value="Cytochrom_C"/>
    <property type="match status" value="1"/>
</dbReference>
<comment type="caution">
    <text evidence="7">The sequence shown here is derived from an EMBL/GenBank/DDBJ whole genome shotgun (WGS) entry which is preliminary data.</text>
</comment>
<dbReference type="PROSITE" id="PS51007">
    <property type="entry name" value="CYTC"/>
    <property type="match status" value="2"/>
</dbReference>
<evidence type="ECO:0000259" key="6">
    <source>
        <dbReference type="PROSITE" id="PS51007"/>
    </source>
</evidence>
<dbReference type="PANTHER" id="PTHR35008">
    <property type="entry name" value="BLL4482 PROTEIN-RELATED"/>
    <property type="match status" value="1"/>
</dbReference>
<evidence type="ECO:0000313" key="7">
    <source>
        <dbReference type="EMBL" id="EFV95021.1"/>
    </source>
</evidence>
<dbReference type="GO" id="GO:0046872">
    <property type="term" value="F:metal ion binding"/>
    <property type="evidence" value="ECO:0007669"/>
    <property type="project" value="UniProtKB-KW"/>
</dbReference>
<evidence type="ECO:0000256" key="1">
    <source>
        <dbReference type="ARBA" id="ARBA00022617"/>
    </source>
</evidence>
<keyword evidence="2 4" id="KW-0479">Metal-binding</keyword>
<organism evidence="7 8">
    <name type="scientific">Lautropia mirabilis ATCC 51599</name>
    <dbReference type="NCBI Taxonomy" id="887898"/>
    <lineage>
        <taxon>Bacteria</taxon>
        <taxon>Pseudomonadati</taxon>
        <taxon>Pseudomonadota</taxon>
        <taxon>Betaproteobacteria</taxon>
        <taxon>Burkholderiales</taxon>
        <taxon>Burkholderiaceae</taxon>
        <taxon>Lautropia</taxon>
    </lineage>
</organism>
<keyword evidence="8" id="KW-1185">Reference proteome</keyword>
<feature type="domain" description="Cytochrome c" evidence="6">
    <location>
        <begin position="205"/>
        <end position="314"/>
    </location>
</feature>
<dbReference type="SUPFAM" id="SSF46626">
    <property type="entry name" value="Cytochrome c"/>
    <property type="match status" value="3"/>
</dbReference>
<dbReference type="STRING" id="887898.HMPREF0551_1243"/>
<dbReference type="EMBL" id="AEQP01000006">
    <property type="protein sequence ID" value="EFV95021.1"/>
    <property type="molecule type" value="Genomic_DNA"/>
</dbReference>
<dbReference type="InterPro" id="IPR051459">
    <property type="entry name" value="Cytochrome_c-type_DH"/>
</dbReference>
<dbReference type="HOGENOM" id="CLU_499552_0_0_4"/>
<evidence type="ECO:0000313" key="8">
    <source>
        <dbReference type="Proteomes" id="UP000011021"/>
    </source>
</evidence>
<keyword evidence="5" id="KW-0812">Transmembrane</keyword>
<dbReference type="eggNOG" id="COG2010">
    <property type="taxonomic scope" value="Bacteria"/>
</dbReference>
<dbReference type="AlphaFoldDB" id="E7RX30"/>
<dbReference type="Proteomes" id="UP000011021">
    <property type="component" value="Unassembled WGS sequence"/>
</dbReference>
<dbReference type="Gene3D" id="1.10.760.10">
    <property type="entry name" value="Cytochrome c-like domain"/>
    <property type="match status" value="1"/>
</dbReference>
<dbReference type="GO" id="GO:0020037">
    <property type="term" value="F:heme binding"/>
    <property type="evidence" value="ECO:0007669"/>
    <property type="project" value="InterPro"/>
</dbReference>
<sequence>MGRQGRGIWKVAASLVVLGAAGYGVLISPWTWSALHGARELPPLEGADLKNGREVFVASDCATCHATPGQDKDTVLGGGRVLETQFGTFHMPNVSPHPERGIGKWTLAEFDRALREGVGPGGLDGQNLYPAFPYTSYQRLSGEDVRDLYAYMMTLPAEDDAVPEHQLKFPFNMRRGVGLWRLAFLDGKPWQPGPVPVELSGDMAKAYQRGEYLVEGAGHCAECHSSRGFMGNVLAESRYGGGPDTTGTGWFPNITPDETGIGFWSAASLARYLHTGVSPIGRAADGDMAEVIRNTSQMSTKDVGAMALYLKYLPAVSKPAPNAPAPNYTDEVVMLKDMVQVSARLPVSVTSAFEVGKPATVVTSKAVWLDAKDIGQSGNAPGKLLGGAQVTVKAREGDRLQLVLKGWQDEETPSVIYQARGQRVMMAVLDDAAAAKVVRGKPEQDADTGQRWLPVTLEVWSDATGMNADRGSVWAYGKDAYRKACSACHVLPQQGHFTANQWVGTLKSMRRFTSFSDDQYRLILSYLQNHSKDLHDDGASGTGHGGK</sequence>
<accession>E7RX30</accession>